<feature type="domain" description="Integrase catalytic" evidence="2">
    <location>
        <begin position="242"/>
        <end position="473"/>
    </location>
</feature>
<accession>A0ABY7XTJ6</accession>
<dbReference type="Gene3D" id="3.30.420.10">
    <property type="entry name" value="Ribonuclease H-like superfamily/Ribonuclease H"/>
    <property type="match status" value="1"/>
</dbReference>
<dbReference type="Proteomes" id="UP001215097">
    <property type="component" value="Chromosome"/>
</dbReference>
<evidence type="ECO:0000256" key="1">
    <source>
        <dbReference type="SAM" id="MobiDB-lite"/>
    </source>
</evidence>
<dbReference type="InterPro" id="IPR036397">
    <property type="entry name" value="RNaseH_sf"/>
</dbReference>
<dbReference type="EMBL" id="CP078075">
    <property type="protein sequence ID" value="WDM44359.1"/>
    <property type="molecule type" value="Genomic_DNA"/>
</dbReference>
<dbReference type="SUPFAM" id="SSF53098">
    <property type="entry name" value="Ribonuclease H-like"/>
    <property type="match status" value="1"/>
</dbReference>
<name>A0ABY7XTJ6_MICLT</name>
<feature type="region of interest" description="Disordered" evidence="1">
    <location>
        <begin position="604"/>
        <end position="631"/>
    </location>
</feature>
<sequence>MKLRLGDVLLWDDVPLEVVAIDSKVVHLRAVDDGFLRKVLIDELYRSTEIQWPEAFRKPRLSELAVLDGLSAEKRRIVDAWLPMLQRLDQASRSSASGRSKRTEDIVHEICGDLQAVGILTSGRTVWRKLDAYRERGIFGLLDGRSTPSPRNDKRDPRILEVISEVCASATNEATGTFSRLAKRVVWILHDRYPDDPTLVVPTEKSIARWIAEMPASKHLTGSAKTRRSLANRPDREYEQHGEWAPGDHVQIDTTPLDLQVRLDDGKLARAELTIMLDVATRSIISAVVCLDGTTTEMLALVLARALVPYGLRPPGTHETRELVASAWAAAGRIPEEELDDFRRRQPYIRPSTITTDNGKIFVSKAFREACERLEISIINSAVYTPTDKSHVERTFKTIAAQFAQHFRTYTGRNVEHRGREVVAEFAPTLVQLQELLDDWISIWWQNRPHSGLRDPIRPARKLTPNEMFEHYRRIMPEVHVPFGADDYIRLLPAETRTLQAYGFTIGHRIYSSRRLGEIRKSIDRDGGRQWRIRRDRFNLFTVWLEHDDELVPLTWRTTVGRTPFGEDLRRSIRSSDSGQQDDSRASELALLLQEGLWKGRYGEPEPIDLDDAGADPNAVEGEPDEPELYRRTGAIQYLGGTVDDEDLWEAAGGFSGISGDDMKGRIDD</sequence>
<organism evidence="3 4">
    <name type="scientific">Microbacterium luteolum</name>
    <name type="common">Aureobacterium luteolum</name>
    <dbReference type="NCBI Taxonomy" id="69367"/>
    <lineage>
        <taxon>Bacteria</taxon>
        <taxon>Bacillati</taxon>
        <taxon>Actinomycetota</taxon>
        <taxon>Actinomycetes</taxon>
        <taxon>Micrococcales</taxon>
        <taxon>Microbacteriaceae</taxon>
        <taxon>Microbacterium</taxon>
    </lineage>
</organism>
<proteinExistence type="predicted"/>
<keyword evidence="4" id="KW-1185">Reference proteome</keyword>
<evidence type="ECO:0000259" key="2">
    <source>
        <dbReference type="PROSITE" id="PS50994"/>
    </source>
</evidence>
<protein>
    <submittedName>
        <fullName evidence="3">DDE-type integrase/transposase/recombinase</fullName>
    </submittedName>
</protein>
<dbReference type="InterPro" id="IPR001584">
    <property type="entry name" value="Integrase_cat-core"/>
</dbReference>
<reference evidence="3 4" key="1">
    <citation type="submission" date="2021-06" db="EMBL/GenBank/DDBJ databases">
        <title>Genome-based taxonomic framework of Microbacterium strains isolated from marine environment, the description of four new species and reclassification of four preexisting species.</title>
        <authorList>
            <person name="Lee S.D."/>
            <person name="Kim S.-M."/>
            <person name="Byeon Y.-S."/>
            <person name="Yang H.L."/>
            <person name="Kim I.S."/>
        </authorList>
    </citation>
    <scope>NUCLEOTIDE SEQUENCE [LARGE SCALE GENOMIC DNA]</scope>
    <source>
        <strain evidence="3 4">KACC 14465</strain>
    </source>
</reference>
<dbReference type="RefSeq" id="WP_282214500.1">
    <property type="nucleotide sequence ID" value="NZ_BAAAUN010000001.1"/>
</dbReference>
<gene>
    <name evidence="3" type="ORF">KV395_14380</name>
</gene>
<dbReference type="InterPro" id="IPR012337">
    <property type="entry name" value="RNaseH-like_sf"/>
</dbReference>
<evidence type="ECO:0000313" key="3">
    <source>
        <dbReference type="EMBL" id="WDM44359.1"/>
    </source>
</evidence>
<evidence type="ECO:0000313" key="4">
    <source>
        <dbReference type="Proteomes" id="UP001215097"/>
    </source>
</evidence>
<dbReference type="PROSITE" id="PS50994">
    <property type="entry name" value="INTEGRASE"/>
    <property type="match status" value="1"/>
</dbReference>